<accession>A0A835QXU7</accession>
<keyword evidence="2" id="KW-0732">Signal</keyword>
<dbReference type="EMBL" id="JADCNM010000006">
    <property type="protein sequence ID" value="KAG0478259.1"/>
    <property type="molecule type" value="Genomic_DNA"/>
</dbReference>
<comment type="subcellular location">
    <subcellularLocation>
        <location evidence="1">Membrane</location>
        <topology evidence="1">Single-pass membrane protein</topology>
    </subcellularLocation>
</comment>
<dbReference type="GO" id="GO:0030247">
    <property type="term" value="F:polysaccharide binding"/>
    <property type="evidence" value="ECO:0007669"/>
    <property type="project" value="InterPro"/>
</dbReference>
<gene>
    <name evidence="5" type="ORF">HPP92_012978</name>
</gene>
<sequence>MKYSGTSADRGCRGYCSNITVDYPFSLQDGCGHPGFRQLLFCINGVLLLHVASGSYRVLDIDYAYKRLTLSDPTMSDCYALQPGGASSPGNGFVAGTWRSRFLQLAQDNVFFLLGCRRDSPIFQLGFPDGNSGGICRNVSGMGCEDYYRCPGWDATLAAPAGSKSTARTWARSADSAYGVPSNTPECCSLPGGAIREINLTLLRCAAYSSAYTLAPLRPRGPGAWSYGIRASYSLPPDHEVACRACQASGGACGYDSSLPEADGAVYGNRNSHLCLCGDGLLGIDAWNSTSTCDFPGSSDSFSHASILNIVIGGLLFYVGTYLLVFHVFDNDKP</sequence>
<protein>
    <recommendedName>
        <fullName evidence="4">Wall-associated receptor kinase galacturonan-binding domain-containing protein</fullName>
    </recommendedName>
</protein>
<dbReference type="AlphaFoldDB" id="A0A835QXU7"/>
<dbReference type="GO" id="GO:0016020">
    <property type="term" value="C:membrane"/>
    <property type="evidence" value="ECO:0007669"/>
    <property type="project" value="UniProtKB-SubCell"/>
</dbReference>
<evidence type="ECO:0000259" key="4">
    <source>
        <dbReference type="Pfam" id="PF13947"/>
    </source>
</evidence>
<evidence type="ECO:0000313" key="5">
    <source>
        <dbReference type="EMBL" id="KAG0478259.1"/>
    </source>
</evidence>
<dbReference type="InterPro" id="IPR025287">
    <property type="entry name" value="WAK_GUB"/>
</dbReference>
<keyword evidence="3" id="KW-1133">Transmembrane helix</keyword>
<evidence type="ECO:0000256" key="3">
    <source>
        <dbReference type="SAM" id="Phobius"/>
    </source>
</evidence>
<dbReference type="Proteomes" id="UP000639772">
    <property type="component" value="Chromosome 6"/>
</dbReference>
<evidence type="ECO:0000313" key="6">
    <source>
        <dbReference type="Proteomes" id="UP000639772"/>
    </source>
</evidence>
<evidence type="ECO:0000256" key="1">
    <source>
        <dbReference type="ARBA" id="ARBA00004167"/>
    </source>
</evidence>
<dbReference type="Pfam" id="PF13947">
    <property type="entry name" value="GUB_WAK_bind"/>
    <property type="match status" value="1"/>
</dbReference>
<feature type="domain" description="Wall-associated receptor kinase galacturonan-binding" evidence="4">
    <location>
        <begin position="12"/>
        <end position="72"/>
    </location>
</feature>
<keyword evidence="3" id="KW-0472">Membrane</keyword>
<feature type="transmembrane region" description="Helical" evidence="3">
    <location>
        <begin position="307"/>
        <end position="329"/>
    </location>
</feature>
<proteinExistence type="predicted"/>
<keyword evidence="3" id="KW-0812">Transmembrane</keyword>
<dbReference type="OrthoDB" id="1859308at2759"/>
<name>A0A835QXU7_VANPL</name>
<dbReference type="PANTHER" id="PTHR33355:SF3">
    <property type="entry name" value="WALL-ASSOCIATED RECEPTOR KINASE GALACTURONAN-BINDING PROTEIN"/>
    <property type="match status" value="1"/>
</dbReference>
<organism evidence="5 6">
    <name type="scientific">Vanilla planifolia</name>
    <name type="common">Vanilla</name>
    <dbReference type="NCBI Taxonomy" id="51239"/>
    <lineage>
        <taxon>Eukaryota</taxon>
        <taxon>Viridiplantae</taxon>
        <taxon>Streptophyta</taxon>
        <taxon>Embryophyta</taxon>
        <taxon>Tracheophyta</taxon>
        <taxon>Spermatophyta</taxon>
        <taxon>Magnoliopsida</taxon>
        <taxon>Liliopsida</taxon>
        <taxon>Asparagales</taxon>
        <taxon>Orchidaceae</taxon>
        <taxon>Vanilloideae</taxon>
        <taxon>Vanilleae</taxon>
        <taxon>Vanilla</taxon>
    </lineage>
</organism>
<evidence type="ECO:0000256" key="2">
    <source>
        <dbReference type="ARBA" id="ARBA00022729"/>
    </source>
</evidence>
<dbReference type="PANTHER" id="PTHR33355">
    <property type="entry name" value="WALL-ASSOCIATED RECEPTOR KINASE CARBOXY-TERMINAL PROTEIN-RELATED"/>
    <property type="match status" value="1"/>
</dbReference>
<reference evidence="5 6" key="1">
    <citation type="journal article" date="2020" name="Nat. Food">
        <title>A phased Vanilla planifolia genome enables genetic improvement of flavour and production.</title>
        <authorList>
            <person name="Hasing T."/>
            <person name="Tang H."/>
            <person name="Brym M."/>
            <person name="Khazi F."/>
            <person name="Huang T."/>
            <person name="Chambers A.H."/>
        </authorList>
    </citation>
    <scope>NUCLEOTIDE SEQUENCE [LARGE SCALE GENOMIC DNA]</scope>
    <source>
        <tissue evidence="5">Leaf</tissue>
    </source>
</reference>
<comment type="caution">
    <text evidence="5">The sequence shown here is derived from an EMBL/GenBank/DDBJ whole genome shotgun (WGS) entry which is preliminary data.</text>
</comment>